<organism evidence="1">
    <name type="scientific">Timema bartmani</name>
    <dbReference type="NCBI Taxonomy" id="61472"/>
    <lineage>
        <taxon>Eukaryota</taxon>
        <taxon>Metazoa</taxon>
        <taxon>Ecdysozoa</taxon>
        <taxon>Arthropoda</taxon>
        <taxon>Hexapoda</taxon>
        <taxon>Insecta</taxon>
        <taxon>Pterygota</taxon>
        <taxon>Neoptera</taxon>
        <taxon>Polyneoptera</taxon>
        <taxon>Phasmatodea</taxon>
        <taxon>Timematodea</taxon>
        <taxon>Timematoidea</taxon>
        <taxon>Timematidae</taxon>
        <taxon>Timema</taxon>
    </lineage>
</organism>
<name>A0A7R9HXK2_9NEOP</name>
<reference evidence="1" key="1">
    <citation type="submission" date="2020-11" db="EMBL/GenBank/DDBJ databases">
        <authorList>
            <person name="Tran Van P."/>
        </authorList>
    </citation>
    <scope>NUCLEOTIDE SEQUENCE</scope>
</reference>
<accession>A0A7R9HXK2</accession>
<dbReference type="EMBL" id="OD564783">
    <property type="protein sequence ID" value="CAD7439781.1"/>
    <property type="molecule type" value="Genomic_DNA"/>
</dbReference>
<evidence type="ECO:0000313" key="1">
    <source>
        <dbReference type="EMBL" id="CAD7439781.1"/>
    </source>
</evidence>
<dbReference type="AlphaFoldDB" id="A0A7R9HXK2"/>
<sequence length="119" mass="13651">MWPNPLQYYLVPDIEMENGVDGDEDASKEDKPSHKFTTKRMATALHRIQKGLQMLADEDPDIERSARLQKTVMEDLTCNQEIYKEKKHAAEQPNICTFFQPLATMVIISGEPFPSTPRN</sequence>
<proteinExistence type="predicted"/>
<gene>
    <name evidence="1" type="ORF">TBIB3V08_LOCUS2328</name>
</gene>
<protein>
    <submittedName>
        <fullName evidence="1">Uncharacterized protein</fullName>
    </submittedName>
</protein>